<feature type="domain" description="MULE transposase" evidence="1">
    <location>
        <begin position="230"/>
        <end position="328"/>
    </location>
</feature>
<name>A0A0F7ZX98_9HYPO</name>
<accession>A0A0F7ZX98</accession>
<dbReference type="InterPro" id="IPR018289">
    <property type="entry name" value="MULE_transposase_dom"/>
</dbReference>
<evidence type="ECO:0000259" key="1">
    <source>
        <dbReference type="Pfam" id="PF10551"/>
    </source>
</evidence>
<proteinExistence type="predicted"/>
<dbReference type="SUPFAM" id="SSF53098">
    <property type="entry name" value="Ribonuclease H-like"/>
    <property type="match status" value="1"/>
</dbReference>
<dbReference type="AlphaFoldDB" id="A0A0F7ZX98"/>
<gene>
    <name evidence="2" type="ORF">HIM_10276</name>
</gene>
<evidence type="ECO:0000313" key="2">
    <source>
        <dbReference type="EMBL" id="KJZ70347.1"/>
    </source>
</evidence>
<dbReference type="OrthoDB" id="5151057at2759"/>
<keyword evidence="3" id="KW-1185">Reference proteome</keyword>
<protein>
    <recommendedName>
        <fullName evidence="1">MULE transposase domain-containing protein</fullName>
    </recommendedName>
</protein>
<reference evidence="2 3" key="1">
    <citation type="journal article" date="2014" name="Genome Biol. Evol.">
        <title>Comparative genomics and transcriptomics analyses reveal divergent lifestyle features of nematode endoparasitic fungus Hirsutella minnesotensis.</title>
        <authorList>
            <person name="Lai Y."/>
            <person name="Liu K."/>
            <person name="Zhang X."/>
            <person name="Zhang X."/>
            <person name="Li K."/>
            <person name="Wang N."/>
            <person name="Shu C."/>
            <person name="Wu Y."/>
            <person name="Wang C."/>
            <person name="Bushley K.E."/>
            <person name="Xiang M."/>
            <person name="Liu X."/>
        </authorList>
    </citation>
    <scope>NUCLEOTIDE SEQUENCE [LARGE SCALE GENOMIC DNA]</scope>
    <source>
        <strain evidence="2 3">3608</strain>
    </source>
</reference>
<organism evidence="2 3">
    <name type="scientific">Hirsutella minnesotensis 3608</name>
    <dbReference type="NCBI Taxonomy" id="1043627"/>
    <lineage>
        <taxon>Eukaryota</taxon>
        <taxon>Fungi</taxon>
        <taxon>Dikarya</taxon>
        <taxon>Ascomycota</taxon>
        <taxon>Pezizomycotina</taxon>
        <taxon>Sordariomycetes</taxon>
        <taxon>Hypocreomycetidae</taxon>
        <taxon>Hypocreales</taxon>
        <taxon>Ophiocordycipitaceae</taxon>
        <taxon>Hirsutella</taxon>
    </lineage>
</organism>
<dbReference type="Proteomes" id="UP000054481">
    <property type="component" value="Unassembled WGS sequence"/>
</dbReference>
<dbReference type="InterPro" id="IPR052579">
    <property type="entry name" value="Zinc_finger_SWIM"/>
</dbReference>
<sequence>MDAIFSRQFESREAAKAACSAVAKQEGFALAIRNKKPPGSDNPTYLLLRCSKGGAYRDQRNETVHESKRRNNTHSLKSECPFQINIKLKHEGPWAVAPSRSSGPHNHPFTPAATHSKYLAELIAAHRDQIIHFYNCGLRPFLIASHLRGLSQDDPDLAGISSQHIRNALALYRAEELAGRTPIEFLYGQLKDSSLGFFFRDTRDQEGRLTGLFIAPRSGIELWRRFWSILLLDCTYKTNRFKMPLLNVCGSTSERKTFSVASIFLSGEAEPQYRWALQCLLELAAEEGIPMPRVIVTDRELALMNALISFPELRLVIHLLCRWHVNKNVLAQSKKHFPKATRDERNRVIRAPEFTAFLKEWHALINAPDEASYDQQLQAFMVHGHPQAAVDYAVKTWLEPWKEKIVLYCVDRYCHLGHTTTSIIEGMHSTMKRFLWTSTGDLTSVFRRFQNFWKHQSDEILNTQQKAIHKMSTSTLKPVFVKIRPNLSNHALKMIGGEFRAVAREVAINDQTKPPAGRCDLLHHCGFKSSLGLPCRHDIFNRLKSGAGTAIPFEMTDVDEFWHRETQGNDVVLDNATRWKSSEAMMERGYKLRNALDSLIQAEVTDWTDYVSRRTLNGARPMPKRSRKKPAIIDDRMSVQDWSVIAEYLAILKPLKIATKRLEGRPKEGRFGAIWEVLLTMEWLLKHLEDSKLRHERDEEPWLRIGCNLGWMKLDHYYALTEDSPAYLAALVLHPAFRWSTVESQWAEHPDWLDRGKAAVQELWEEYRALPVEQDALPEEPTVSRKTTDLDD</sequence>
<dbReference type="InterPro" id="IPR012337">
    <property type="entry name" value="RNaseH-like_sf"/>
</dbReference>
<dbReference type="Pfam" id="PF10551">
    <property type="entry name" value="MULE"/>
    <property type="match status" value="1"/>
</dbReference>
<dbReference type="PANTHER" id="PTHR31569:SF4">
    <property type="entry name" value="SWIM-TYPE DOMAIN-CONTAINING PROTEIN"/>
    <property type="match status" value="1"/>
</dbReference>
<evidence type="ECO:0000313" key="3">
    <source>
        <dbReference type="Proteomes" id="UP000054481"/>
    </source>
</evidence>
<dbReference type="EMBL" id="KQ030632">
    <property type="protein sequence ID" value="KJZ70347.1"/>
    <property type="molecule type" value="Genomic_DNA"/>
</dbReference>
<dbReference type="PANTHER" id="PTHR31569">
    <property type="entry name" value="SWIM-TYPE DOMAIN-CONTAINING PROTEIN"/>
    <property type="match status" value="1"/>
</dbReference>